<feature type="domain" description="Calcineurin-like phosphoesterase" evidence="2">
    <location>
        <begin position="1"/>
        <end position="162"/>
    </location>
</feature>
<accession>A0A0V8RU24</accession>
<proteinExistence type="inferred from homology"/>
<dbReference type="Proteomes" id="UP000053352">
    <property type="component" value="Unassembled WGS sequence"/>
</dbReference>
<protein>
    <recommendedName>
        <fullName evidence="1">Phosphoesterase</fullName>
        <ecNumber evidence="1">3.1.4.-</ecNumber>
    </recommendedName>
</protein>
<dbReference type="CDD" id="cd00841">
    <property type="entry name" value="MPP_YfcE"/>
    <property type="match status" value="1"/>
</dbReference>
<dbReference type="AlphaFoldDB" id="A0A0V8RU24"/>
<keyword evidence="4" id="KW-1185">Reference proteome</keyword>
<dbReference type="EMBL" id="LNTB01000001">
    <property type="protein sequence ID" value="KSW11561.1"/>
    <property type="molecule type" value="Genomic_DNA"/>
</dbReference>
<dbReference type="SUPFAM" id="SSF56300">
    <property type="entry name" value="Metallo-dependent phosphatases"/>
    <property type="match status" value="1"/>
</dbReference>
<evidence type="ECO:0000313" key="4">
    <source>
        <dbReference type="Proteomes" id="UP000053352"/>
    </source>
</evidence>
<dbReference type="PANTHER" id="PTHR43165:SF1">
    <property type="entry name" value="PHOSPHODIESTERASE MJ0936"/>
    <property type="match status" value="1"/>
</dbReference>
<dbReference type="PANTHER" id="PTHR43165">
    <property type="entry name" value="METALLOPHOSPHOESTERASE"/>
    <property type="match status" value="1"/>
</dbReference>
<comment type="similarity">
    <text evidence="1">Belongs to the metallophosphoesterase superfamily. YfcE family.</text>
</comment>
<dbReference type="Gene3D" id="3.60.21.10">
    <property type="match status" value="1"/>
</dbReference>
<evidence type="ECO:0000256" key="1">
    <source>
        <dbReference type="RuleBase" id="RU362039"/>
    </source>
</evidence>
<comment type="cofactor">
    <cofactor evidence="1">
        <name>a divalent metal cation</name>
        <dbReference type="ChEBI" id="CHEBI:60240"/>
    </cofactor>
</comment>
<sequence>MIVGVVSDTHDDQEAVAKAARLLLEQGAELVLHLGDIVAPFTLRRFSREGVKRLIAVYGNNCGERLGLLRTAESLGYEIHDWPHVVELAGRRIVMVHGKGPAGETRELVEALARSGRYDAVLYGHTHEVDVRRVGSTLVLNPGEACGCLTGRRTAAILDTETMEARVLEL</sequence>
<reference evidence="3 4" key="1">
    <citation type="submission" date="2015-11" db="EMBL/GenBank/DDBJ databases">
        <title>Genome sequence of Pyrodictium occultum PL-19, a marine hyperthermophilic archaeon isolated from Volcano, Italy.</title>
        <authorList>
            <person name="Utturkar S."/>
            <person name="Huber H."/>
            <person name="Leptihn S."/>
            <person name="Brown S."/>
            <person name="Stetter K.O."/>
            <person name="Podar M."/>
        </authorList>
    </citation>
    <scope>NUCLEOTIDE SEQUENCE [LARGE SCALE GENOMIC DNA]</scope>
    <source>
        <strain evidence="3 4">PL-19</strain>
    </source>
</reference>
<dbReference type="RefSeq" id="WP_058370237.1">
    <property type="nucleotide sequence ID" value="NZ_LNTB01000001.1"/>
</dbReference>
<gene>
    <name evidence="3" type="ORF">CF15_01620</name>
</gene>
<dbReference type="NCBIfam" id="TIGR00040">
    <property type="entry name" value="yfcE"/>
    <property type="match status" value="1"/>
</dbReference>
<dbReference type="OrthoDB" id="9959at2157"/>
<dbReference type="GO" id="GO:0046872">
    <property type="term" value="F:metal ion binding"/>
    <property type="evidence" value="ECO:0007669"/>
    <property type="project" value="UniProtKB-KW"/>
</dbReference>
<dbReference type="Pfam" id="PF12850">
    <property type="entry name" value="Metallophos_2"/>
    <property type="match status" value="1"/>
</dbReference>
<evidence type="ECO:0000259" key="2">
    <source>
        <dbReference type="Pfam" id="PF12850"/>
    </source>
</evidence>
<organism evidence="3 4">
    <name type="scientific">Pyrodictium occultum</name>
    <dbReference type="NCBI Taxonomy" id="2309"/>
    <lineage>
        <taxon>Archaea</taxon>
        <taxon>Thermoproteota</taxon>
        <taxon>Thermoprotei</taxon>
        <taxon>Desulfurococcales</taxon>
        <taxon>Pyrodictiaceae</taxon>
        <taxon>Pyrodictium</taxon>
    </lineage>
</organism>
<name>A0A0V8RU24_PYROC</name>
<dbReference type="GO" id="GO:0016787">
    <property type="term" value="F:hydrolase activity"/>
    <property type="evidence" value="ECO:0007669"/>
    <property type="project" value="UniProtKB-UniRule"/>
</dbReference>
<comment type="caution">
    <text evidence="3">The sequence shown here is derived from an EMBL/GenBank/DDBJ whole genome shotgun (WGS) entry which is preliminary data.</text>
</comment>
<evidence type="ECO:0000313" key="3">
    <source>
        <dbReference type="EMBL" id="KSW11561.1"/>
    </source>
</evidence>
<dbReference type="EC" id="3.1.4.-" evidence="1"/>
<dbReference type="InterPro" id="IPR029052">
    <property type="entry name" value="Metallo-depent_PP-like"/>
</dbReference>
<dbReference type="InterPro" id="IPR041802">
    <property type="entry name" value="MPP_YfcE"/>
</dbReference>
<keyword evidence="1" id="KW-0479">Metal-binding</keyword>
<dbReference type="STRING" id="2309.CF15_01620"/>
<dbReference type="InterPro" id="IPR024654">
    <property type="entry name" value="Calcineurin-like_PHP_lpxH"/>
</dbReference>
<dbReference type="InterPro" id="IPR000979">
    <property type="entry name" value="Phosphodiesterase_MJ0936/Vps29"/>
</dbReference>
<dbReference type="InterPro" id="IPR053193">
    <property type="entry name" value="MetalloPDE_YfcE-like"/>
</dbReference>